<evidence type="ECO:0000313" key="12">
    <source>
        <dbReference type="EMBL" id="QDU40076.1"/>
    </source>
</evidence>
<dbReference type="InterPro" id="IPR017932">
    <property type="entry name" value="GATase_2_dom"/>
</dbReference>
<evidence type="ECO:0000256" key="7">
    <source>
        <dbReference type="ARBA" id="ARBA00048741"/>
    </source>
</evidence>
<evidence type="ECO:0000313" key="13">
    <source>
        <dbReference type="Proteomes" id="UP000320496"/>
    </source>
</evidence>
<dbReference type="EC" id="6.3.5.4" evidence="3"/>
<dbReference type="AlphaFoldDB" id="A0A517ZC48"/>
<evidence type="ECO:0000256" key="1">
    <source>
        <dbReference type="ARBA" id="ARBA00005187"/>
    </source>
</evidence>
<dbReference type="PIRSF" id="PIRSF001589">
    <property type="entry name" value="Asn_synthetase_glu-h"/>
    <property type="match status" value="1"/>
</dbReference>
<feature type="active site" description="For GATase activity" evidence="8">
    <location>
        <position position="2"/>
    </location>
</feature>
<dbReference type="Gene3D" id="3.40.50.620">
    <property type="entry name" value="HUPs"/>
    <property type="match status" value="2"/>
</dbReference>
<evidence type="ECO:0000256" key="6">
    <source>
        <dbReference type="ARBA" id="ARBA00022962"/>
    </source>
</evidence>
<dbReference type="RefSeq" id="WP_145371198.1">
    <property type="nucleotide sequence ID" value="NZ_CP036275.1"/>
</dbReference>
<evidence type="ECO:0000256" key="2">
    <source>
        <dbReference type="ARBA" id="ARBA00005752"/>
    </source>
</evidence>
<keyword evidence="8" id="KW-0061">Asparagine biosynthesis</keyword>
<dbReference type="Pfam" id="PF13537">
    <property type="entry name" value="GATase_7"/>
    <property type="match status" value="1"/>
</dbReference>
<evidence type="ECO:0000256" key="10">
    <source>
        <dbReference type="PIRSR" id="PIRSR001589-3"/>
    </source>
</evidence>
<dbReference type="InterPro" id="IPR001962">
    <property type="entry name" value="Asn_synthase"/>
</dbReference>
<feature type="binding site" evidence="9">
    <location>
        <position position="300"/>
    </location>
    <ligand>
        <name>ATP</name>
        <dbReference type="ChEBI" id="CHEBI:30616"/>
    </ligand>
</feature>
<evidence type="ECO:0000256" key="4">
    <source>
        <dbReference type="ARBA" id="ARBA00022741"/>
    </source>
</evidence>
<evidence type="ECO:0000259" key="11">
    <source>
        <dbReference type="PROSITE" id="PS51278"/>
    </source>
</evidence>
<dbReference type="CDD" id="cd00712">
    <property type="entry name" value="AsnB"/>
    <property type="match status" value="1"/>
</dbReference>
<dbReference type="Proteomes" id="UP000320496">
    <property type="component" value="Chromosome"/>
</dbReference>
<dbReference type="InterPro" id="IPR006426">
    <property type="entry name" value="Asn_synth_AEB"/>
</dbReference>
<dbReference type="InterPro" id="IPR029055">
    <property type="entry name" value="Ntn_hydrolases_N"/>
</dbReference>
<dbReference type="CDD" id="cd01991">
    <property type="entry name" value="Asn_synthase_B_C"/>
    <property type="match status" value="1"/>
</dbReference>
<dbReference type="SUPFAM" id="SSF56235">
    <property type="entry name" value="N-terminal nucleophile aminohydrolases (Ntn hydrolases)"/>
    <property type="match status" value="1"/>
</dbReference>
<dbReference type="NCBIfam" id="TIGR01536">
    <property type="entry name" value="asn_synth_AEB"/>
    <property type="match status" value="1"/>
</dbReference>
<comment type="similarity">
    <text evidence="2">Belongs to the asparagine synthetase family.</text>
</comment>
<dbReference type="InterPro" id="IPR033738">
    <property type="entry name" value="AsnB_N"/>
</dbReference>
<sequence>MCGIVGVVEQNGSTGTITPASLKRMRDTMVHRGPDGASMWISDDQTVGLAHRRLSIIDLSESAAQPMSTSDGSLWITFNGEIYNHAEIRRELVQLGHHSWKTDHSDTEVLLRAFQQWGIDCVERLRGMFAFAVWDTRQQELWLVRDRIGIKPLYYTEHNNRFAFASEIKALLADPQQPRKINEEGLFYYLSYLTTPAPHTLFDGINKLPPGTWMKVNRNGERRVHRYWDVWDHTESTAGASEADIADRLLHELRDAVDLRSVSDVPVGVFLSGGIDSSTNAALFKETADPQTGVVKTFSVGYQGEFSRYRNETEYARQVADGIGAQHHEILLKQEDLLNFLPEMIHLQDEPIGDPVCVPVHYLARLARDNGVTVCQVGEGSDELFWGYEAWRKSLRLQQLLSRSHVPKSVMRMMLAAWRMIPGQDPGHRGDLLSRYAAGTPIFWGSINAFPHEQKMRLFSPELRRRLGGLTAWGPLQPMRERFESSAWERSHLHWMSYVDLNLRLPELLLMRVDKMTMGASLEARVPFLDHKFVEYAMGISQDMKTRDGVLKHILKKAVRGVIPDSIIDRRKQGFGVPVHDWLMDTLGTVARERIDRFCNETGLFDPAAIAELYNARDCQQLWFLLNLAMWWEHHFAEADAPNSDLRLVA</sequence>
<keyword evidence="6 8" id="KW-0315">Glutamine amidotransferase</keyword>
<keyword evidence="13" id="KW-1185">Reference proteome</keyword>
<organism evidence="12 13">
    <name type="scientific">Maioricimonas rarisocia</name>
    <dbReference type="NCBI Taxonomy" id="2528026"/>
    <lineage>
        <taxon>Bacteria</taxon>
        <taxon>Pseudomonadati</taxon>
        <taxon>Planctomycetota</taxon>
        <taxon>Planctomycetia</taxon>
        <taxon>Planctomycetales</taxon>
        <taxon>Planctomycetaceae</taxon>
        <taxon>Maioricimonas</taxon>
    </lineage>
</organism>
<dbReference type="Gene3D" id="3.60.20.10">
    <property type="entry name" value="Glutamine Phosphoribosylpyrophosphate, subunit 1, domain 1"/>
    <property type="match status" value="1"/>
</dbReference>
<dbReference type="PANTHER" id="PTHR43284:SF1">
    <property type="entry name" value="ASPARAGINE SYNTHETASE"/>
    <property type="match status" value="1"/>
</dbReference>
<keyword evidence="8" id="KW-0028">Amino-acid biosynthesis</keyword>
<keyword evidence="5 9" id="KW-0067">ATP-binding</keyword>
<feature type="domain" description="Glutamine amidotransferase type-2" evidence="11">
    <location>
        <begin position="2"/>
        <end position="219"/>
    </location>
</feature>
<dbReference type="SUPFAM" id="SSF52402">
    <property type="entry name" value="Adenine nucleotide alpha hydrolases-like"/>
    <property type="match status" value="1"/>
</dbReference>
<name>A0A517ZC48_9PLAN</name>
<dbReference type="InterPro" id="IPR014729">
    <property type="entry name" value="Rossmann-like_a/b/a_fold"/>
</dbReference>
<protein>
    <recommendedName>
        <fullName evidence="3">asparagine synthase (glutamine-hydrolyzing)</fullName>
        <ecNumber evidence="3">6.3.5.4</ecNumber>
    </recommendedName>
</protein>
<dbReference type="EMBL" id="CP036275">
    <property type="protein sequence ID" value="QDU40076.1"/>
    <property type="molecule type" value="Genomic_DNA"/>
</dbReference>
<evidence type="ECO:0000256" key="8">
    <source>
        <dbReference type="PIRSR" id="PIRSR001589-1"/>
    </source>
</evidence>
<proteinExistence type="inferred from homology"/>
<dbReference type="KEGG" id="mri:Mal4_44300"/>
<evidence type="ECO:0000256" key="5">
    <source>
        <dbReference type="ARBA" id="ARBA00022840"/>
    </source>
</evidence>
<feature type="binding site" evidence="9">
    <location>
        <position position="106"/>
    </location>
    <ligand>
        <name>L-glutamine</name>
        <dbReference type="ChEBI" id="CHEBI:58359"/>
    </ligand>
</feature>
<dbReference type="InterPro" id="IPR051786">
    <property type="entry name" value="ASN_synthetase/amidase"/>
</dbReference>
<keyword evidence="12" id="KW-0436">Ligase</keyword>
<dbReference type="GO" id="GO:0004066">
    <property type="term" value="F:asparagine synthase (glutamine-hydrolyzing) activity"/>
    <property type="evidence" value="ECO:0007669"/>
    <property type="project" value="UniProtKB-EC"/>
</dbReference>
<dbReference type="OrthoDB" id="9763290at2"/>
<dbReference type="GO" id="GO:0005829">
    <property type="term" value="C:cytosol"/>
    <property type="evidence" value="ECO:0007669"/>
    <property type="project" value="TreeGrafter"/>
</dbReference>
<evidence type="ECO:0000256" key="9">
    <source>
        <dbReference type="PIRSR" id="PIRSR001589-2"/>
    </source>
</evidence>
<feature type="site" description="Important for beta-aspartyl-AMP intermediate formation" evidence="10">
    <location>
        <position position="379"/>
    </location>
</feature>
<comment type="catalytic activity">
    <reaction evidence="7">
        <text>L-aspartate + L-glutamine + ATP + H2O = L-asparagine + L-glutamate + AMP + diphosphate + H(+)</text>
        <dbReference type="Rhea" id="RHEA:12228"/>
        <dbReference type="ChEBI" id="CHEBI:15377"/>
        <dbReference type="ChEBI" id="CHEBI:15378"/>
        <dbReference type="ChEBI" id="CHEBI:29985"/>
        <dbReference type="ChEBI" id="CHEBI:29991"/>
        <dbReference type="ChEBI" id="CHEBI:30616"/>
        <dbReference type="ChEBI" id="CHEBI:33019"/>
        <dbReference type="ChEBI" id="CHEBI:58048"/>
        <dbReference type="ChEBI" id="CHEBI:58359"/>
        <dbReference type="ChEBI" id="CHEBI:456215"/>
        <dbReference type="EC" id="6.3.5.4"/>
    </reaction>
</comment>
<keyword evidence="4 9" id="KW-0547">Nucleotide-binding</keyword>
<dbReference type="PROSITE" id="PS51278">
    <property type="entry name" value="GATASE_TYPE_2"/>
    <property type="match status" value="1"/>
</dbReference>
<dbReference type="Pfam" id="PF00733">
    <property type="entry name" value="Asn_synthase"/>
    <property type="match status" value="1"/>
</dbReference>
<comment type="pathway">
    <text evidence="1">Amino-acid biosynthesis; L-asparagine biosynthesis; L-asparagine from L-aspartate (L-Gln route): step 1/1.</text>
</comment>
<accession>A0A517ZC48</accession>
<reference evidence="12 13" key="1">
    <citation type="submission" date="2019-02" db="EMBL/GenBank/DDBJ databases">
        <title>Deep-cultivation of Planctomycetes and their phenomic and genomic characterization uncovers novel biology.</title>
        <authorList>
            <person name="Wiegand S."/>
            <person name="Jogler M."/>
            <person name="Boedeker C."/>
            <person name="Pinto D."/>
            <person name="Vollmers J."/>
            <person name="Rivas-Marin E."/>
            <person name="Kohn T."/>
            <person name="Peeters S.H."/>
            <person name="Heuer A."/>
            <person name="Rast P."/>
            <person name="Oberbeckmann S."/>
            <person name="Bunk B."/>
            <person name="Jeske O."/>
            <person name="Meyerdierks A."/>
            <person name="Storesund J.E."/>
            <person name="Kallscheuer N."/>
            <person name="Luecker S."/>
            <person name="Lage O.M."/>
            <person name="Pohl T."/>
            <person name="Merkel B.J."/>
            <person name="Hornburger P."/>
            <person name="Mueller R.-W."/>
            <person name="Bruemmer F."/>
            <person name="Labrenz M."/>
            <person name="Spormann A.M."/>
            <person name="Op den Camp H."/>
            <person name="Overmann J."/>
            <person name="Amann R."/>
            <person name="Jetten M.S.M."/>
            <person name="Mascher T."/>
            <person name="Medema M.H."/>
            <person name="Devos D.P."/>
            <person name="Kaster A.-K."/>
            <person name="Ovreas L."/>
            <person name="Rohde M."/>
            <person name="Galperin M.Y."/>
            <person name="Jogler C."/>
        </authorList>
    </citation>
    <scope>NUCLEOTIDE SEQUENCE [LARGE SCALE GENOMIC DNA]</scope>
    <source>
        <strain evidence="12 13">Mal4</strain>
    </source>
</reference>
<dbReference type="GO" id="GO:0006529">
    <property type="term" value="P:asparagine biosynthetic process"/>
    <property type="evidence" value="ECO:0007669"/>
    <property type="project" value="UniProtKB-KW"/>
</dbReference>
<dbReference type="GO" id="GO:0005524">
    <property type="term" value="F:ATP binding"/>
    <property type="evidence" value="ECO:0007669"/>
    <property type="project" value="UniProtKB-KW"/>
</dbReference>
<evidence type="ECO:0000256" key="3">
    <source>
        <dbReference type="ARBA" id="ARBA00012737"/>
    </source>
</evidence>
<gene>
    <name evidence="12" type="primary">asnB_3</name>
    <name evidence="12" type="ORF">Mal4_44300</name>
</gene>
<dbReference type="PANTHER" id="PTHR43284">
    <property type="entry name" value="ASPARAGINE SYNTHETASE (GLUTAMINE-HYDROLYZING)"/>
    <property type="match status" value="1"/>
</dbReference>